<accession>A0A9P7SXB6</accession>
<gene>
    <name evidence="8" type="ORF">E4U43_000884</name>
</gene>
<evidence type="ECO:0000256" key="6">
    <source>
        <dbReference type="SAM" id="SignalP"/>
    </source>
</evidence>
<keyword evidence="9" id="KW-1185">Reference proteome</keyword>
<evidence type="ECO:0000256" key="1">
    <source>
        <dbReference type="ARBA" id="ARBA00004613"/>
    </source>
</evidence>
<evidence type="ECO:0000256" key="4">
    <source>
        <dbReference type="ARBA" id="ARBA00023157"/>
    </source>
</evidence>
<name>A0A9P7SXB6_9HYPO</name>
<dbReference type="AlphaFoldDB" id="A0A9P7SXB6"/>
<reference evidence="8" key="1">
    <citation type="journal article" date="2020" name="bioRxiv">
        <title>Whole genome comparisons of ergot fungi reveals the divergence and evolution of species within the genus Claviceps are the result of varying mechanisms driving genome evolution and host range expansion.</title>
        <authorList>
            <person name="Wyka S.A."/>
            <person name="Mondo S.J."/>
            <person name="Liu M."/>
            <person name="Dettman J."/>
            <person name="Nalam V."/>
            <person name="Broders K.D."/>
        </authorList>
    </citation>
    <scope>NUCLEOTIDE SEQUENCE</scope>
    <source>
        <strain evidence="8">CCC 602</strain>
    </source>
</reference>
<sequence>MKAFTILSLATSLVAAARPGISTKKIENINIADFSLQKTVENGVTKLTHVSFKLSGDEHKNLLCAAENPELLPPGSMNKTYDCVNSESNYRFTLFPGESSNDVKLHIYHQLGEAFGFQGEGDILTNCHGLDSPSHLMCGQVNQVTIGITFQ</sequence>
<comment type="caution">
    <text evidence="5">Lacks conserved residue(s) required for the propagation of feature annotation.</text>
</comment>
<dbReference type="OrthoDB" id="3928926at2759"/>
<comment type="caution">
    <text evidence="8">The sequence shown here is derived from an EMBL/GenBank/DDBJ whole genome shotgun (WGS) entry which is preliminary data.</text>
</comment>
<dbReference type="Gene3D" id="2.40.350.20">
    <property type="match status" value="1"/>
</dbReference>
<dbReference type="PROSITE" id="PS51895">
    <property type="entry name" value="AA1"/>
    <property type="match status" value="1"/>
</dbReference>
<feature type="chain" id="PRO_5040442384" description="AA1-like domain-containing protein" evidence="6">
    <location>
        <begin position="17"/>
        <end position="151"/>
    </location>
</feature>
<feature type="domain" description="AA1-like" evidence="7">
    <location>
        <begin position="24"/>
        <end position="151"/>
    </location>
</feature>
<organism evidence="8 9">
    <name type="scientific">Claviceps pusilla</name>
    <dbReference type="NCBI Taxonomy" id="123648"/>
    <lineage>
        <taxon>Eukaryota</taxon>
        <taxon>Fungi</taxon>
        <taxon>Dikarya</taxon>
        <taxon>Ascomycota</taxon>
        <taxon>Pezizomycotina</taxon>
        <taxon>Sordariomycetes</taxon>
        <taxon>Hypocreomycetidae</taxon>
        <taxon>Hypocreales</taxon>
        <taxon>Clavicipitaceae</taxon>
        <taxon>Claviceps</taxon>
    </lineage>
</organism>
<keyword evidence="4" id="KW-1015">Disulfide bond</keyword>
<evidence type="ECO:0000256" key="3">
    <source>
        <dbReference type="ARBA" id="ARBA00022729"/>
    </source>
</evidence>
<keyword evidence="2" id="KW-0964">Secreted</keyword>
<dbReference type="EMBL" id="SRPW01001267">
    <property type="protein sequence ID" value="KAG6003714.1"/>
    <property type="molecule type" value="Genomic_DNA"/>
</dbReference>
<evidence type="ECO:0000256" key="2">
    <source>
        <dbReference type="ARBA" id="ARBA00022525"/>
    </source>
</evidence>
<dbReference type="InterPro" id="IPR032382">
    <property type="entry name" value="AltA1"/>
</dbReference>
<evidence type="ECO:0000256" key="5">
    <source>
        <dbReference type="PROSITE-ProRule" id="PRU01243"/>
    </source>
</evidence>
<evidence type="ECO:0000313" key="8">
    <source>
        <dbReference type="EMBL" id="KAG6003714.1"/>
    </source>
</evidence>
<evidence type="ECO:0000259" key="7">
    <source>
        <dbReference type="PROSITE" id="PS51895"/>
    </source>
</evidence>
<dbReference type="Proteomes" id="UP000748025">
    <property type="component" value="Unassembled WGS sequence"/>
</dbReference>
<proteinExistence type="predicted"/>
<keyword evidence="3 6" id="KW-0732">Signal</keyword>
<dbReference type="GO" id="GO:0005576">
    <property type="term" value="C:extracellular region"/>
    <property type="evidence" value="ECO:0007669"/>
    <property type="project" value="UniProtKB-SubCell"/>
</dbReference>
<dbReference type="Pfam" id="PF16541">
    <property type="entry name" value="AltA1"/>
    <property type="match status" value="1"/>
</dbReference>
<feature type="signal peptide" evidence="6">
    <location>
        <begin position="1"/>
        <end position="16"/>
    </location>
</feature>
<comment type="subcellular location">
    <subcellularLocation>
        <location evidence="1">Secreted</location>
    </subcellularLocation>
</comment>
<protein>
    <recommendedName>
        <fullName evidence="7">AA1-like domain-containing protein</fullName>
    </recommendedName>
</protein>
<evidence type="ECO:0000313" key="9">
    <source>
        <dbReference type="Proteomes" id="UP000748025"/>
    </source>
</evidence>